<keyword evidence="2" id="KW-1185">Reference proteome</keyword>
<gene>
    <name evidence="1" type="ORF">LSALG_LOCUS35555</name>
</gene>
<evidence type="ECO:0000313" key="1">
    <source>
        <dbReference type="EMBL" id="CAI9296704.1"/>
    </source>
</evidence>
<dbReference type="Proteomes" id="UP001177003">
    <property type="component" value="Chromosome 8"/>
</dbReference>
<reference evidence="1" key="1">
    <citation type="submission" date="2023-04" db="EMBL/GenBank/DDBJ databases">
        <authorList>
            <person name="Vijverberg K."/>
            <person name="Xiong W."/>
            <person name="Schranz E."/>
        </authorList>
    </citation>
    <scope>NUCLEOTIDE SEQUENCE</scope>
</reference>
<proteinExistence type="predicted"/>
<evidence type="ECO:0000313" key="2">
    <source>
        <dbReference type="Proteomes" id="UP001177003"/>
    </source>
</evidence>
<dbReference type="PANTHER" id="PTHR34197">
    <property type="entry name" value="OS04G0591300 PROTEIN"/>
    <property type="match status" value="1"/>
</dbReference>
<organism evidence="1 2">
    <name type="scientific">Lactuca saligna</name>
    <name type="common">Willowleaf lettuce</name>
    <dbReference type="NCBI Taxonomy" id="75948"/>
    <lineage>
        <taxon>Eukaryota</taxon>
        <taxon>Viridiplantae</taxon>
        <taxon>Streptophyta</taxon>
        <taxon>Embryophyta</taxon>
        <taxon>Tracheophyta</taxon>
        <taxon>Spermatophyta</taxon>
        <taxon>Magnoliopsida</taxon>
        <taxon>eudicotyledons</taxon>
        <taxon>Gunneridae</taxon>
        <taxon>Pentapetalae</taxon>
        <taxon>asterids</taxon>
        <taxon>campanulids</taxon>
        <taxon>Asterales</taxon>
        <taxon>Asteraceae</taxon>
        <taxon>Cichorioideae</taxon>
        <taxon>Cichorieae</taxon>
        <taxon>Lactucinae</taxon>
        <taxon>Lactuca</taxon>
    </lineage>
</organism>
<accession>A0AA35ZR02</accession>
<protein>
    <submittedName>
        <fullName evidence="1">Uncharacterized protein</fullName>
    </submittedName>
</protein>
<name>A0AA35ZR02_LACSI</name>
<dbReference type="EMBL" id="OX465084">
    <property type="protein sequence ID" value="CAI9296704.1"/>
    <property type="molecule type" value="Genomic_DNA"/>
</dbReference>
<dbReference type="PANTHER" id="PTHR34197:SF3">
    <property type="entry name" value="DUF740 FAMILY PROTEIN"/>
    <property type="match status" value="1"/>
</dbReference>
<dbReference type="AlphaFoldDB" id="A0AA35ZR02"/>
<sequence length="327" mass="36618">MKERGKSVESEHKNTNFFSSSNYFSSSLDLPCKKHPFNSSSVGVCPYCLKEKLMNLVCSDCGEQRLSSCSCSDVSSYRNSSCSMGVGSVGRLSFFIENEKGCNGDEKKTLLSHMNQISMIETETDDVVFLKRSSSCVVEVKKSNSFWRIGKIFKKKREKERCSERNNRGGFDHAREVCVMDVSRSRSLSSFMDGNFGHEVGSVACSTAKVSDFNQSESRMSGFRGGSIDFESGFSVKDSDFIRMDDDDDDDSEFIDLKIDLSDKSTKDESVFKKYDPPELTCGDGMGSSSCRVTLNEREIEKVKNNHTKAWKGIFKHHSGKKDLITS</sequence>